<dbReference type="GO" id="GO:0009103">
    <property type="term" value="P:lipopolysaccharide biosynthetic process"/>
    <property type="evidence" value="ECO:0007669"/>
    <property type="project" value="TreeGrafter"/>
</dbReference>
<dbReference type="Pfam" id="PF19040">
    <property type="entry name" value="SGNH"/>
    <property type="match status" value="1"/>
</dbReference>
<protein>
    <submittedName>
        <fullName evidence="4">Peptidoglycan/LPS O-acetylase OafA/YrhL</fullName>
    </submittedName>
</protein>
<dbReference type="PANTHER" id="PTHR23028:SF53">
    <property type="entry name" value="ACYL_TRANSF_3 DOMAIN-CONTAINING PROTEIN"/>
    <property type="match status" value="1"/>
</dbReference>
<dbReference type="EMBL" id="JADOTZ010000001">
    <property type="protein sequence ID" value="MBG6085705.1"/>
    <property type="molecule type" value="Genomic_DNA"/>
</dbReference>
<feature type="transmembrane region" description="Helical" evidence="1">
    <location>
        <begin position="241"/>
        <end position="262"/>
    </location>
</feature>
<comment type="caution">
    <text evidence="4">The sequence shown here is derived from an EMBL/GenBank/DDBJ whole genome shotgun (WGS) entry which is preliminary data.</text>
</comment>
<reference evidence="4" key="1">
    <citation type="submission" date="2020-11" db="EMBL/GenBank/DDBJ databases">
        <title>Sequencing the genomes of 1000 actinobacteria strains.</title>
        <authorList>
            <person name="Klenk H.-P."/>
        </authorList>
    </citation>
    <scope>NUCLEOTIDE SEQUENCE</scope>
    <source>
        <strain evidence="4">DSM 26152</strain>
    </source>
</reference>
<evidence type="ECO:0000313" key="4">
    <source>
        <dbReference type="EMBL" id="MBG6085705.1"/>
    </source>
</evidence>
<feature type="transmembrane region" description="Helical" evidence="1">
    <location>
        <begin position="85"/>
        <end position="104"/>
    </location>
</feature>
<feature type="transmembrane region" description="Helical" evidence="1">
    <location>
        <begin position="268"/>
        <end position="289"/>
    </location>
</feature>
<keyword evidence="1" id="KW-0472">Membrane</keyword>
<evidence type="ECO:0000259" key="2">
    <source>
        <dbReference type="Pfam" id="PF01757"/>
    </source>
</evidence>
<sequence>MGQHPAGGTSISTPFQPEIQGLRTVAVALVVLYHFWPMHLPGGFVGVDVFFVISGYLITGHLFREAVRDGRVRLGRFWGRRIRRLLPLSFVVLLVTSIAVLAYLPSPAWQQTFRHVIGSAFYVENWLLAADAVDYSAMQESATAVQHFWSLSVEEQFYVVWPLLLMPVVWLVFRSGHGQPERLRRAMLMVLGILASASLLFSVFFTAYDPAQAYFATPTRVWEFAAGALVALVWQGKQYTGGLANVAGWAGVGAIVATAIVYSDATAFPGYAALLPVLGTAAVLLCGGLRPGLGVYWWLSRRPATFGGDISYAVYLWHWPVVVISPFVAAAAETWQVKLLLIAGIVALSWLSKLAVEDPCRRARWIAPLPRTYLVAATGMAAVAAVALAAPGVVTTLKYGESVSTASECYGYRSLVAPGTCTPIEGDAAPNPSVEVIAAQREDRTYEDCQAGMGQAEVTACHLGVEPRAAEQTWALVGDSHATAWLPALDAIARERKIALEVYTRGGCTPNVAERVTQTTGRDLRVVRTCDSSNREVSERIAQSSRIDAVLVAASQIDREWVNADGQDFANPSVEGMTSMWHRWMDSGKDVMVFGEVPRLEQDETDVPTCVAEHRDNVVACSVAVQDAFPWNDNLRRASESVTDERFHFLETKDLFCREDTCHAVIGGVVTYYDGSHVSETYARELAPEIARRFEAFGVLSQG</sequence>
<dbReference type="InterPro" id="IPR002656">
    <property type="entry name" value="Acyl_transf_3_dom"/>
</dbReference>
<feature type="transmembrane region" description="Helical" evidence="1">
    <location>
        <begin position="310"/>
        <end position="329"/>
    </location>
</feature>
<feature type="transmembrane region" description="Helical" evidence="1">
    <location>
        <begin position="44"/>
        <end position="64"/>
    </location>
</feature>
<keyword evidence="1" id="KW-1133">Transmembrane helix</keyword>
<dbReference type="Pfam" id="PF01757">
    <property type="entry name" value="Acyl_transf_3"/>
    <property type="match status" value="1"/>
</dbReference>
<dbReference type="InterPro" id="IPR043968">
    <property type="entry name" value="SGNH"/>
</dbReference>
<keyword evidence="1" id="KW-0812">Transmembrane</keyword>
<feature type="transmembrane region" description="Helical" evidence="1">
    <location>
        <begin position="373"/>
        <end position="394"/>
    </location>
</feature>
<accession>A0A931D8Q3</accession>
<dbReference type="InterPro" id="IPR050879">
    <property type="entry name" value="Acyltransferase_3"/>
</dbReference>
<name>A0A931D8Q3_9MICC</name>
<evidence type="ECO:0000259" key="3">
    <source>
        <dbReference type="Pfam" id="PF19040"/>
    </source>
</evidence>
<feature type="transmembrane region" description="Helical" evidence="1">
    <location>
        <begin position="335"/>
        <end position="352"/>
    </location>
</feature>
<dbReference type="Proteomes" id="UP000625033">
    <property type="component" value="Unassembled WGS sequence"/>
</dbReference>
<dbReference type="AlphaFoldDB" id="A0A931D8Q3"/>
<dbReference type="PANTHER" id="PTHR23028">
    <property type="entry name" value="ACETYLTRANSFERASE"/>
    <property type="match status" value="1"/>
</dbReference>
<feature type="transmembrane region" description="Helical" evidence="1">
    <location>
        <begin position="186"/>
        <end position="208"/>
    </location>
</feature>
<dbReference type="GO" id="GO:0016747">
    <property type="term" value="F:acyltransferase activity, transferring groups other than amino-acyl groups"/>
    <property type="evidence" value="ECO:0007669"/>
    <property type="project" value="InterPro"/>
</dbReference>
<proteinExistence type="predicted"/>
<feature type="domain" description="Acyltransferase 3" evidence="2">
    <location>
        <begin position="18"/>
        <end position="351"/>
    </location>
</feature>
<keyword evidence="5" id="KW-1185">Reference proteome</keyword>
<evidence type="ECO:0000313" key="5">
    <source>
        <dbReference type="Proteomes" id="UP000625033"/>
    </source>
</evidence>
<feature type="domain" description="SGNH" evidence="3">
    <location>
        <begin position="457"/>
        <end position="691"/>
    </location>
</feature>
<dbReference type="RefSeq" id="WP_196836863.1">
    <property type="nucleotide sequence ID" value="NZ_JADOTZ010000001.1"/>
</dbReference>
<feature type="transmembrane region" description="Helical" evidence="1">
    <location>
        <begin position="214"/>
        <end position="234"/>
    </location>
</feature>
<gene>
    <name evidence="4" type="ORF">IW252_002472</name>
</gene>
<organism evidence="4 5">
    <name type="scientific">Zhihengliuella flava</name>
    <dbReference type="NCBI Taxonomy" id="1285193"/>
    <lineage>
        <taxon>Bacteria</taxon>
        <taxon>Bacillati</taxon>
        <taxon>Actinomycetota</taxon>
        <taxon>Actinomycetes</taxon>
        <taxon>Micrococcales</taxon>
        <taxon>Micrococcaceae</taxon>
        <taxon>Zhihengliuella</taxon>
    </lineage>
</organism>
<feature type="transmembrane region" description="Helical" evidence="1">
    <location>
        <begin position="157"/>
        <end position="174"/>
    </location>
</feature>
<dbReference type="GO" id="GO:0016020">
    <property type="term" value="C:membrane"/>
    <property type="evidence" value="ECO:0007669"/>
    <property type="project" value="TreeGrafter"/>
</dbReference>
<evidence type="ECO:0000256" key="1">
    <source>
        <dbReference type="SAM" id="Phobius"/>
    </source>
</evidence>